<dbReference type="EMBL" id="MU806210">
    <property type="protein sequence ID" value="KAJ3837987.1"/>
    <property type="molecule type" value="Genomic_DNA"/>
</dbReference>
<evidence type="ECO:0000313" key="2">
    <source>
        <dbReference type="EMBL" id="KAJ3837987.1"/>
    </source>
</evidence>
<comment type="caution">
    <text evidence="2">The sequence shown here is derived from an EMBL/GenBank/DDBJ whole genome shotgun (WGS) entry which is preliminary data.</text>
</comment>
<reference evidence="2" key="1">
    <citation type="submission" date="2022-08" db="EMBL/GenBank/DDBJ databases">
        <authorList>
            <consortium name="DOE Joint Genome Institute"/>
            <person name="Min B."/>
            <person name="Riley R."/>
            <person name="Sierra-Patev S."/>
            <person name="Naranjo-Ortiz M."/>
            <person name="Looney B."/>
            <person name="Konkel Z."/>
            <person name="Slot J.C."/>
            <person name="Sakamoto Y."/>
            <person name="Steenwyk J.L."/>
            <person name="Rokas A."/>
            <person name="Carro J."/>
            <person name="Camarero S."/>
            <person name="Ferreira P."/>
            <person name="Molpeceres G."/>
            <person name="Ruiz-Duenas F.J."/>
            <person name="Serrano A."/>
            <person name="Henrissat B."/>
            <person name="Drula E."/>
            <person name="Hughes K.W."/>
            <person name="Mata J.L."/>
            <person name="Ishikawa N.K."/>
            <person name="Vargas-Isla R."/>
            <person name="Ushijima S."/>
            <person name="Smith C.A."/>
            <person name="Ahrendt S."/>
            <person name="Andreopoulos W."/>
            <person name="He G."/>
            <person name="Labutti K."/>
            <person name="Lipzen A."/>
            <person name="Ng V."/>
            <person name="Sandor L."/>
            <person name="Barry K."/>
            <person name="Martinez A.T."/>
            <person name="Xiao Y."/>
            <person name="Gibbons J.G."/>
            <person name="Terashima K."/>
            <person name="Hibbett D.S."/>
            <person name="Grigoriev I.V."/>
        </authorList>
    </citation>
    <scope>NUCLEOTIDE SEQUENCE</scope>
    <source>
        <strain evidence="2">TFB9207</strain>
    </source>
</reference>
<evidence type="ECO:0000313" key="3">
    <source>
        <dbReference type="Proteomes" id="UP001163846"/>
    </source>
</evidence>
<protein>
    <submittedName>
        <fullName evidence="2">Uncharacterized protein</fullName>
    </submittedName>
</protein>
<accession>A0AA38UDL0</accession>
<organism evidence="2 3">
    <name type="scientific">Lentinula raphanica</name>
    <dbReference type="NCBI Taxonomy" id="153919"/>
    <lineage>
        <taxon>Eukaryota</taxon>
        <taxon>Fungi</taxon>
        <taxon>Dikarya</taxon>
        <taxon>Basidiomycota</taxon>
        <taxon>Agaricomycotina</taxon>
        <taxon>Agaricomycetes</taxon>
        <taxon>Agaricomycetidae</taxon>
        <taxon>Agaricales</taxon>
        <taxon>Marasmiineae</taxon>
        <taxon>Omphalotaceae</taxon>
        <taxon>Lentinula</taxon>
    </lineage>
</organism>
<feature type="chain" id="PRO_5041405654" evidence="1">
    <location>
        <begin position="21"/>
        <end position="149"/>
    </location>
</feature>
<keyword evidence="3" id="KW-1185">Reference proteome</keyword>
<proteinExistence type="predicted"/>
<keyword evidence="1" id="KW-0732">Signal</keyword>
<dbReference type="AlphaFoldDB" id="A0AA38UDL0"/>
<evidence type="ECO:0000256" key="1">
    <source>
        <dbReference type="SAM" id="SignalP"/>
    </source>
</evidence>
<dbReference type="Proteomes" id="UP001163846">
    <property type="component" value="Unassembled WGS sequence"/>
</dbReference>
<sequence length="149" mass="16783">MRFQSLALICIYLIVLVAYAAPVPRQDGIPITLAPRSSKKLEITKITLYYSEDDIRGVGNPPPGKTQDEYMREIMRDAINGYLKAGIDTKYEQKAVDKGRFAYEGKEKGSPQGMAKFDIETKDEKGTKKDHKGGEMYVNTLRMGVEKFP</sequence>
<gene>
    <name evidence="2" type="ORF">F5878DRAFT_620767</name>
</gene>
<name>A0AA38UDL0_9AGAR</name>
<feature type="signal peptide" evidence="1">
    <location>
        <begin position="1"/>
        <end position="20"/>
    </location>
</feature>